<feature type="compositionally biased region" description="Polar residues" evidence="1">
    <location>
        <begin position="722"/>
        <end position="740"/>
    </location>
</feature>
<organism evidence="2 3">
    <name type="scientific">Polarella glacialis</name>
    <name type="common">Dinoflagellate</name>
    <dbReference type="NCBI Taxonomy" id="89957"/>
    <lineage>
        <taxon>Eukaryota</taxon>
        <taxon>Sar</taxon>
        <taxon>Alveolata</taxon>
        <taxon>Dinophyceae</taxon>
        <taxon>Suessiales</taxon>
        <taxon>Suessiaceae</taxon>
        <taxon>Polarella</taxon>
    </lineage>
</organism>
<feature type="compositionally biased region" description="Low complexity" evidence="1">
    <location>
        <begin position="445"/>
        <end position="456"/>
    </location>
</feature>
<evidence type="ECO:0000256" key="1">
    <source>
        <dbReference type="SAM" id="MobiDB-lite"/>
    </source>
</evidence>
<name>A0A813M170_POLGL</name>
<gene>
    <name evidence="2" type="ORF">PGLA2088_LOCUS49000</name>
</gene>
<feature type="region of interest" description="Disordered" evidence="1">
    <location>
        <begin position="920"/>
        <end position="953"/>
    </location>
</feature>
<accession>A0A813M170</accession>
<feature type="region of interest" description="Disordered" evidence="1">
    <location>
        <begin position="328"/>
        <end position="354"/>
    </location>
</feature>
<protein>
    <submittedName>
        <fullName evidence="2">Uncharacterized protein</fullName>
    </submittedName>
</protein>
<feature type="region of interest" description="Disordered" evidence="1">
    <location>
        <begin position="793"/>
        <end position="831"/>
    </location>
</feature>
<sequence length="1178" mass="125091">MPPNRTRSNIKVPNLMIGSRAPAGGRGSSGVAEEAISRPDFADALRRTGPVRTLVQLRTRLRLKYHHVEAAMAACFERQKVVTAAHFREFLANLGIAGLEAKKLFEEIADNNLVARQETDDVDDGEVNQELPEGDVPQGASSGLLKEITRNAFLMSLMHAEGLENGKFLKAVLIKGIGGTRGMTGAAARGRRGAVTLSGALLGKLGVSSLEDVALFGRQVSKSSQLSDSQQRQVSVLPDLPEVGSQRRRSSVFRGGMLFETPLQQQQLQNHSAGSSPVVNRGFHSGSPTETLLRATGSDSDRRRTSLSAARRSSFAARGSLQAATGYTDLRRKSVMPSAGLQQDGSKESLQSGQGTGIVSVKSIVFPENAFGSLPDMPPISRRRSSIASRRRSSIASQRRSSFAQAPEADRHTVVLREMLAMPAIPQTQGIHSFFHSASGFSDSDSSGFDSSLSPSRIPSNESSKEAANISVTEGDQSDRVSMSSSKGMPARGRGSKSPDANQGGSFLGRQASHSLARQASFGATSRGSSLFSKLSSKGQMQRLISAQDQQQVDHATHLSYIKSMLVAFREIVLGASVAPWTPISRDEFVAALKSVKGLSSEGAKALFMMSSGNSRQTDVLVSPSDVLLHVLGGLGERYHKLREDLGLPSARHATASLEVDSKSHGRLRTGRLSANRSSKGIIALSLSFKSRKSIQKKSVSAGLLAEFGVGKPADGNRKRQSTVIRGSTASRKRQSTVIRGSTASRKTLLAFGDPGADMPAAAQPPKLAKSLFARVVAKITQLRSILSKPKGAAEDIKAPCGGPVSSSSSWSRNDSGAEGGSDDPGAESSAADDFLSKLGAAWVGRLAAQQSRGVSFAAAQETIVLTPAAFSRQTSGSAPVASGMFRDIAGVLVSKESKPAREKIEKKFGMSDLDFMLGARSPEPSNKVDIKAQQNAPATQSPTPKGLLLPFWPASPTSPSAGRLVTSPPATSHYEFENEDAIHNWSQAAEDAEGGFCASSSSASENNFAQAEQRNVLARLRLFEGNTREFNIALAAHQQALGQLMKAAKGQPVRAFERLQGSGPPGLSAAALQEALAKALKLTPLDAGRIATVAMAVENTPTLDYHAFLRVLRFAKPVSTLLELRVRFVQRFGSAAAAIDALEAAGLRSGEDYSVDQFERVMSGFGILEANANKLFQ</sequence>
<feature type="region of interest" description="Disordered" evidence="1">
    <location>
        <begin position="711"/>
        <end position="740"/>
    </location>
</feature>
<feature type="compositionally biased region" description="Polar residues" evidence="1">
    <location>
        <begin position="340"/>
        <end position="353"/>
    </location>
</feature>
<evidence type="ECO:0000313" key="2">
    <source>
        <dbReference type="EMBL" id="CAE8737987.1"/>
    </source>
</evidence>
<comment type="caution">
    <text evidence="2">The sequence shown here is derived from an EMBL/GenBank/DDBJ whole genome shotgun (WGS) entry which is preliminary data.</text>
</comment>
<reference evidence="2" key="1">
    <citation type="submission" date="2021-02" db="EMBL/GenBank/DDBJ databases">
        <authorList>
            <person name="Dougan E. K."/>
            <person name="Rhodes N."/>
            <person name="Thang M."/>
            <person name="Chan C."/>
        </authorList>
    </citation>
    <scope>NUCLEOTIDE SEQUENCE</scope>
</reference>
<dbReference type="Proteomes" id="UP000626109">
    <property type="component" value="Unassembled WGS sequence"/>
</dbReference>
<feature type="region of interest" description="Disordered" evidence="1">
    <location>
        <begin position="268"/>
        <end position="315"/>
    </location>
</feature>
<feature type="compositionally biased region" description="Polar residues" evidence="1">
    <location>
        <begin position="470"/>
        <end position="487"/>
    </location>
</feature>
<proteinExistence type="predicted"/>
<feature type="non-terminal residue" evidence="2">
    <location>
        <position position="1178"/>
    </location>
</feature>
<dbReference type="AlphaFoldDB" id="A0A813M170"/>
<feature type="compositionally biased region" description="Low complexity" evidence="1">
    <location>
        <begin position="306"/>
        <end position="315"/>
    </location>
</feature>
<feature type="region of interest" description="Disordered" evidence="1">
    <location>
        <begin position="116"/>
        <end position="140"/>
    </location>
</feature>
<feature type="compositionally biased region" description="Polar residues" evidence="1">
    <location>
        <begin position="933"/>
        <end position="944"/>
    </location>
</feature>
<dbReference type="EMBL" id="CAJNNW010036863">
    <property type="protein sequence ID" value="CAE8737987.1"/>
    <property type="molecule type" value="Genomic_DNA"/>
</dbReference>
<feature type="compositionally biased region" description="Polar residues" evidence="1">
    <location>
        <begin position="268"/>
        <end position="278"/>
    </location>
</feature>
<feature type="region of interest" description="Disordered" evidence="1">
    <location>
        <begin position="372"/>
        <end position="409"/>
    </location>
</feature>
<feature type="compositionally biased region" description="Basic residues" evidence="1">
    <location>
        <begin position="381"/>
        <end position="393"/>
    </location>
</feature>
<feature type="region of interest" description="Disordered" evidence="1">
    <location>
        <begin position="445"/>
        <end position="508"/>
    </location>
</feature>
<evidence type="ECO:0000313" key="3">
    <source>
        <dbReference type="Proteomes" id="UP000626109"/>
    </source>
</evidence>